<proteinExistence type="predicted"/>
<evidence type="ECO:0000313" key="5">
    <source>
        <dbReference type="EMBL" id="NIJ59805.1"/>
    </source>
</evidence>
<organism evidence="5 6">
    <name type="scientific">Pseudochelatococcus lubricantis</name>
    <dbReference type="NCBI Taxonomy" id="1538102"/>
    <lineage>
        <taxon>Bacteria</taxon>
        <taxon>Pseudomonadati</taxon>
        <taxon>Pseudomonadota</taxon>
        <taxon>Alphaproteobacteria</taxon>
        <taxon>Hyphomicrobiales</taxon>
        <taxon>Chelatococcaceae</taxon>
        <taxon>Pseudochelatococcus</taxon>
    </lineage>
</organism>
<keyword evidence="1" id="KW-0805">Transcription regulation</keyword>
<dbReference type="InterPro" id="IPR011991">
    <property type="entry name" value="ArsR-like_HTH"/>
</dbReference>
<dbReference type="CDD" id="cd00090">
    <property type="entry name" value="HTH_ARSR"/>
    <property type="match status" value="1"/>
</dbReference>
<accession>A0ABX0V658</accession>
<evidence type="ECO:0000256" key="2">
    <source>
        <dbReference type="ARBA" id="ARBA00023125"/>
    </source>
</evidence>
<dbReference type="InterPro" id="IPR036390">
    <property type="entry name" value="WH_DNA-bd_sf"/>
</dbReference>
<dbReference type="RefSeq" id="WP_166955543.1">
    <property type="nucleotide sequence ID" value="NZ_JAASQI010000010.1"/>
</dbReference>
<dbReference type="InterPro" id="IPR036388">
    <property type="entry name" value="WH-like_DNA-bd_sf"/>
</dbReference>
<dbReference type="PROSITE" id="PS51118">
    <property type="entry name" value="HTH_HXLR"/>
    <property type="match status" value="1"/>
</dbReference>
<dbReference type="PANTHER" id="PTHR33204">
    <property type="entry name" value="TRANSCRIPTIONAL REGULATOR, MARR FAMILY"/>
    <property type="match status" value="1"/>
</dbReference>
<keyword evidence="3" id="KW-0804">Transcription</keyword>
<comment type="caution">
    <text evidence="5">The sequence shown here is derived from an EMBL/GenBank/DDBJ whole genome shotgun (WGS) entry which is preliminary data.</text>
</comment>
<sequence length="236" mass="26065">MKLEKITERSRRYDDACGTAHGLELLGERWTLLIVRELMLGPRRFSDLRRDLPGLSANVLTQRLETLEANGVVRRRTLPPPASVQVYELTDWGYEAEPVIQTLGRWAVRSPGHDPNQPISAVSIMLSFRTMFAPGVRPGFDAAIGYRTGEQRFRIAVAPDRLTVRRVETLDDADVVFIGPPEALGAAAYGPGLGAMEAQGALRIEGSREIAERFLALFELPPKAMVPSAFRSNGVI</sequence>
<evidence type="ECO:0000256" key="1">
    <source>
        <dbReference type="ARBA" id="ARBA00023015"/>
    </source>
</evidence>
<name>A0ABX0V658_9HYPH</name>
<dbReference type="PANTHER" id="PTHR33204:SF18">
    <property type="entry name" value="TRANSCRIPTIONAL REGULATORY PROTEIN"/>
    <property type="match status" value="1"/>
</dbReference>
<dbReference type="InterPro" id="IPR002577">
    <property type="entry name" value="HTH_HxlR"/>
</dbReference>
<dbReference type="Pfam" id="PF01638">
    <property type="entry name" value="HxlR"/>
    <property type="match status" value="1"/>
</dbReference>
<dbReference type="GO" id="GO:0003677">
    <property type="term" value="F:DNA binding"/>
    <property type="evidence" value="ECO:0007669"/>
    <property type="project" value="UniProtKB-KW"/>
</dbReference>
<protein>
    <submittedName>
        <fullName evidence="5">DNA-binding HxlR family transcriptional regulator</fullName>
    </submittedName>
</protein>
<reference evidence="5 6" key="1">
    <citation type="submission" date="2020-03" db="EMBL/GenBank/DDBJ databases">
        <title>Genomic Encyclopedia of Type Strains, Phase IV (KMG-IV): sequencing the most valuable type-strain genomes for metagenomic binning, comparative biology and taxonomic classification.</title>
        <authorList>
            <person name="Goeker M."/>
        </authorList>
    </citation>
    <scope>NUCLEOTIDE SEQUENCE [LARGE SCALE GENOMIC DNA]</scope>
    <source>
        <strain evidence="5 6">DSM 103870</strain>
    </source>
</reference>
<dbReference type="SUPFAM" id="SSF46785">
    <property type="entry name" value="Winged helix' DNA-binding domain"/>
    <property type="match status" value="1"/>
</dbReference>
<evidence type="ECO:0000313" key="6">
    <source>
        <dbReference type="Proteomes" id="UP001429580"/>
    </source>
</evidence>
<dbReference type="EMBL" id="JAASQI010000010">
    <property type="protein sequence ID" value="NIJ59805.1"/>
    <property type="molecule type" value="Genomic_DNA"/>
</dbReference>
<gene>
    <name evidence="5" type="ORF">FHS82_003666</name>
</gene>
<keyword evidence="6" id="KW-1185">Reference proteome</keyword>
<keyword evidence="2 5" id="KW-0238">DNA-binding</keyword>
<evidence type="ECO:0000256" key="3">
    <source>
        <dbReference type="ARBA" id="ARBA00023163"/>
    </source>
</evidence>
<evidence type="ECO:0000259" key="4">
    <source>
        <dbReference type="PROSITE" id="PS51118"/>
    </source>
</evidence>
<dbReference type="Proteomes" id="UP001429580">
    <property type="component" value="Unassembled WGS sequence"/>
</dbReference>
<feature type="domain" description="HTH hxlR-type" evidence="4">
    <location>
        <begin position="17"/>
        <end position="115"/>
    </location>
</feature>
<dbReference type="Gene3D" id="1.10.10.10">
    <property type="entry name" value="Winged helix-like DNA-binding domain superfamily/Winged helix DNA-binding domain"/>
    <property type="match status" value="1"/>
</dbReference>